<reference evidence="2 3" key="1">
    <citation type="submission" date="2024-07" db="EMBL/GenBank/DDBJ databases">
        <authorList>
            <person name="Akdeniz Z."/>
        </authorList>
    </citation>
    <scope>NUCLEOTIDE SEQUENCE [LARGE SCALE GENOMIC DNA]</scope>
</reference>
<keyword evidence="3" id="KW-1185">Reference proteome</keyword>
<feature type="transmembrane region" description="Helical" evidence="1">
    <location>
        <begin position="6"/>
        <end position="21"/>
    </location>
</feature>
<comment type="caution">
    <text evidence="2">The sequence shown here is derived from an EMBL/GenBank/DDBJ whole genome shotgun (WGS) entry which is preliminary data.</text>
</comment>
<organism evidence="2 3">
    <name type="scientific">Hexamita inflata</name>
    <dbReference type="NCBI Taxonomy" id="28002"/>
    <lineage>
        <taxon>Eukaryota</taxon>
        <taxon>Metamonada</taxon>
        <taxon>Diplomonadida</taxon>
        <taxon>Hexamitidae</taxon>
        <taxon>Hexamitinae</taxon>
        <taxon>Hexamita</taxon>
    </lineage>
</organism>
<sequence>MLLEVYFIGFSVIALCHLFRHREQFRESKRFIPRFVYYIGNIPLAYTIRPIWNVYIFCQVYVMLPSIQNFKVFTNDELREQLQKFYDTDFSFEFNFTKQSDVVLLRLSLIILFVSQILLFASHPGKATSVTCYSNDGMSTQCDHCNLQSKFTQHSKMYGHCISQYQFFDSEICNEIGQQNYLFALIQQLVHGVFLVLFDVLYLLNTVPLLSSIKQYVQANGFNSSLFANILSILLSKQYLALSWMFSIMVIRTYTIVNSLVTNILLLNMGLTMSGFQNWKENIKQIARGQRVVVKFVEEVQVTEIREMKNLEVAKSVANHLVIKKIEGLLPGDIVDVQMSDRTIKATILTQKQAFDVVKNWKYGQGFFKELSKYIKASKFSLRV</sequence>
<name>A0ABP1IK35_9EUKA</name>
<accession>A0ABP1IK35</accession>
<evidence type="ECO:0000313" key="3">
    <source>
        <dbReference type="Proteomes" id="UP001642409"/>
    </source>
</evidence>
<feature type="transmembrane region" description="Helical" evidence="1">
    <location>
        <begin position="241"/>
        <end position="267"/>
    </location>
</feature>
<feature type="transmembrane region" description="Helical" evidence="1">
    <location>
        <begin position="103"/>
        <end position="121"/>
    </location>
</feature>
<gene>
    <name evidence="2" type="ORF">HINF_LOCUS26142</name>
</gene>
<keyword evidence="1" id="KW-0812">Transmembrane</keyword>
<evidence type="ECO:0000313" key="2">
    <source>
        <dbReference type="EMBL" id="CAL6017762.1"/>
    </source>
</evidence>
<dbReference type="Proteomes" id="UP001642409">
    <property type="component" value="Unassembled WGS sequence"/>
</dbReference>
<feature type="transmembrane region" description="Helical" evidence="1">
    <location>
        <begin position="181"/>
        <end position="204"/>
    </location>
</feature>
<evidence type="ECO:0008006" key="4">
    <source>
        <dbReference type="Google" id="ProtNLM"/>
    </source>
</evidence>
<proteinExistence type="predicted"/>
<evidence type="ECO:0000256" key="1">
    <source>
        <dbReference type="SAM" id="Phobius"/>
    </source>
</evidence>
<dbReference type="EMBL" id="CAXDID020000079">
    <property type="protein sequence ID" value="CAL6017762.1"/>
    <property type="molecule type" value="Genomic_DNA"/>
</dbReference>
<keyword evidence="1" id="KW-1133">Transmembrane helix</keyword>
<protein>
    <recommendedName>
        <fullName evidence="4">Palmitoyltransferase</fullName>
    </recommendedName>
</protein>
<keyword evidence="1" id="KW-0472">Membrane</keyword>